<feature type="signal peptide" evidence="6">
    <location>
        <begin position="1"/>
        <end position="20"/>
    </location>
</feature>
<dbReference type="PANTHER" id="PTHR19367:SF39">
    <property type="entry name" value="IG-LIKE DOMAIN-CONTAINING PROTEIN"/>
    <property type="match status" value="1"/>
</dbReference>
<dbReference type="Ensembl" id="ENSOANT00000017018.2">
    <property type="protein sequence ID" value="ENSOANP00000017015.2"/>
    <property type="gene ID" value="ENSOANG00000010728.2"/>
</dbReference>
<dbReference type="Pfam" id="PF07686">
    <property type="entry name" value="V-set"/>
    <property type="match status" value="1"/>
</dbReference>
<keyword evidence="5" id="KW-1279">T cell receptor</keyword>
<evidence type="ECO:0000256" key="5">
    <source>
        <dbReference type="ARBA" id="ARBA00043266"/>
    </source>
</evidence>
<dbReference type="eggNOG" id="ENOG502SSK2">
    <property type="taxonomic scope" value="Eukaryota"/>
</dbReference>
<proteinExistence type="predicted"/>
<accession>F6ZNU1</accession>
<organism evidence="8 9">
    <name type="scientific">Ornithorhynchus anatinus</name>
    <name type="common">Duckbill platypus</name>
    <dbReference type="NCBI Taxonomy" id="9258"/>
    <lineage>
        <taxon>Eukaryota</taxon>
        <taxon>Metazoa</taxon>
        <taxon>Chordata</taxon>
        <taxon>Craniata</taxon>
        <taxon>Vertebrata</taxon>
        <taxon>Euteleostomi</taxon>
        <taxon>Mammalia</taxon>
        <taxon>Monotremata</taxon>
        <taxon>Ornithorhynchidae</taxon>
        <taxon>Ornithorhynchus</taxon>
    </lineage>
</organism>
<evidence type="ECO:0000256" key="4">
    <source>
        <dbReference type="ARBA" id="ARBA00023319"/>
    </source>
</evidence>
<dbReference type="SUPFAM" id="SSF48726">
    <property type="entry name" value="Immunoglobulin"/>
    <property type="match status" value="1"/>
</dbReference>
<evidence type="ECO:0000313" key="8">
    <source>
        <dbReference type="Ensembl" id="ENSOANP00000017015.2"/>
    </source>
</evidence>
<keyword evidence="2" id="KW-1064">Adaptive immunity</keyword>
<sequence length="122" mass="14037">MTWILGLSLLLFSGALVTQSSPDLTVMEGSKVTLQCHYDKSYSNPDLYWYRRRPDHSLQFILYRDNTRSTDADFVQGRFSVLHNKDQGAFHLEIAAVRVEDGSVYYCVVKPTVMQRSSRAIR</sequence>
<dbReference type="AlphaFoldDB" id="F6ZNU1"/>
<dbReference type="InterPro" id="IPR051287">
    <property type="entry name" value="TCR_variable_region"/>
</dbReference>
<gene>
    <name evidence="8" type="primary">TRDV3</name>
</gene>
<dbReference type="PROSITE" id="PS50835">
    <property type="entry name" value="IG_LIKE"/>
    <property type="match status" value="1"/>
</dbReference>
<evidence type="ECO:0000256" key="3">
    <source>
        <dbReference type="ARBA" id="ARBA00023170"/>
    </source>
</evidence>
<evidence type="ECO:0000259" key="7">
    <source>
        <dbReference type="PROSITE" id="PS50835"/>
    </source>
</evidence>
<dbReference type="FunFam" id="2.60.40.10:FF:002749">
    <property type="entry name" value="T cell receptor delta variable 3"/>
    <property type="match status" value="1"/>
</dbReference>
<dbReference type="SMART" id="SM00409">
    <property type="entry name" value="IG"/>
    <property type="match status" value="1"/>
</dbReference>
<dbReference type="InterPro" id="IPR007110">
    <property type="entry name" value="Ig-like_dom"/>
</dbReference>
<reference evidence="8" key="2">
    <citation type="submission" date="2025-09" db="UniProtKB">
        <authorList>
            <consortium name="Ensembl"/>
        </authorList>
    </citation>
    <scope>IDENTIFICATION</scope>
    <source>
        <strain evidence="8">Glennie</strain>
    </source>
</reference>
<dbReference type="GO" id="GO:0019814">
    <property type="term" value="C:immunoglobulin complex"/>
    <property type="evidence" value="ECO:0000318"/>
    <property type="project" value="GO_Central"/>
</dbReference>
<dbReference type="SMART" id="SM00406">
    <property type="entry name" value="IGv"/>
    <property type="match status" value="1"/>
</dbReference>
<evidence type="ECO:0000256" key="2">
    <source>
        <dbReference type="ARBA" id="ARBA00023130"/>
    </source>
</evidence>
<dbReference type="Gene3D" id="2.60.40.10">
    <property type="entry name" value="Immunoglobulins"/>
    <property type="match status" value="1"/>
</dbReference>
<keyword evidence="4" id="KW-0393">Immunoglobulin domain</keyword>
<dbReference type="PANTHER" id="PTHR19367">
    <property type="entry name" value="T-CELL RECEPTOR ALPHA CHAIN V REGION"/>
    <property type="match status" value="1"/>
</dbReference>
<dbReference type="STRING" id="9258.ENSOANP00000017015"/>
<evidence type="ECO:0000313" key="9">
    <source>
        <dbReference type="Proteomes" id="UP000002279"/>
    </source>
</evidence>
<dbReference type="GeneTree" id="ENSGT00730000111639"/>
<keyword evidence="3" id="KW-0675">Receptor</keyword>
<dbReference type="GO" id="GO:0002250">
    <property type="term" value="P:adaptive immune response"/>
    <property type="evidence" value="ECO:0007669"/>
    <property type="project" value="UniProtKB-KW"/>
</dbReference>
<dbReference type="InterPro" id="IPR003599">
    <property type="entry name" value="Ig_sub"/>
</dbReference>
<protein>
    <submittedName>
        <fullName evidence="8">T cell receptor delta variable 3</fullName>
    </submittedName>
</protein>
<dbReference type="InterPro" id="IPR013106">
    <property type="entry name" value="Ig_V-set"/>
</dbReference>
<dbReference type="FunCoup" id="F6ZNU1">
    <property type="interactions" value="135"/>
</dbReference>
<keyword evidence="1 6" id="KW-0732">Signal</keyword>
<feature type="domain" description="Ig-like" evidence="7">
    <location>
        <begin position="15"/>
        <end position="122"/>
    </location>
</feature>
<dbReference type="Proteomes" id="UP000002279">
    <property type="component" value="Unplaced"/>
</dbReference>
<dbReference type="GO" id="GO:0042101">
    <property type="term" value="C:T cell receptor complex"/>
    <property type="evidence" value="ECO:0007669"/>
    <property type="project" value="UniProtKB-KW"/>
</dbReference>
<name>F6ZNU1_ORNAN</name>
<dbReference type="Bgee" id="ENSOANG00000010728">
    <property type="expression patterns" value="Expressed in liver and 3 other cell types or tissues"/>
</dbReference>
<reference evidence="8" key="1">
    <citation type="submission" date="2025-08" db="UniProtKB">
        <authorList>
            <consortium name="Ensembl"/>
        </authorList>
    </citation>
    <scope>IDENTIFICATION</scope>
    <source>
        <strain evidence="8">Glennie</strain>
    </source>
</reference>
<evidence type="ECO:0000256" key="1">
    <source>
        <dbReference type="ARBA" id="ARBA00022729"/>
    </source>
</evidence>
<keyword evidence="9" id="KW-1185">Reference proteome</keyword>
<dbReference type="HOGENOM" id="CLU_077975_8_1_1"/>
<dbReference type="OMA" id="YCAMSTM"/>
<dbReference type="InParanoid" id="F6ZNU1"/>
<keyword evidence="5" id="KW-0391">Immunity</keyword>
<feature type="chain" id="PRO_5027832945" evidence="6">
    <location>
        <begin position="21"/>
        <end position="122"/>
    </location>
</feature>
<dbReference type="GO" id="GO:0006955">
    <property type="term" value="P:immune response"/>
    <property type="evidence" value="ECO:0000318"/>
    <property type="project" value="GO_Central"/>
</dbReference>
<dbReference type="InterPro" id="IPR036179">
    <property type="entry name" value="Ig-like_dom_sf"/>
</dbReference>
<dbReference type="InterPro" id="IPR013783">
    <property type="entry name" value="Ig-like_fold"/>
</dbReference>
<evidence type="ECO:0000256" key="6">
    <source>
        <dbReference type="SAM" id="SignalP"/>
    </source>
</evidence>